<feature type="domain" description="WWE" evidence="4">
    <location>
        <begin position="1"/>
        <end position="80"/>
    </location>
</feature>
<protein>
    <recommendedName>
        <fullName evidence="10">VLIG-type G domain-containing protein</fullName>
    </recommendedName>
</protein>
<keyword evidence="2" id="KW-0342">GTP-binding</keyword>
<dbReference type="SUPFAM" id="SSF52540">
    <property type="entry name" value="P-loop containing nucleoside triphosphate hydrolases"/>
    <property type="match status" value="1"/>
</dbReference>
<evidence type="ECO:0000256" key="1">
    <source>
        <dbReference type="ARBA" id="ARBA00022741"/>
    </source>
</evidence>
<evidence type="ECO:0000259" key="4">
    <source>
        <dbReference type="PROSITE" id="PS50918"/>
    </source>
</evidence>
<dbReference type="PANTHER" id="PTHR22796:SF1">
    <property type="entry name" value="VWFA DOMAIN-CONTAINING PROTEIN"/>
    <property type="match status" value="1"/>
</dbReference>
<dbReference type="Proteomes" id="UP000663829">
    <property type="component" value="Unassembled WGS sequence"/>
</dbReference>
<dbReference type="PROSITE" id="PS50918">
    <property type="entry name" value="WWE"/>
    <property type="match status" value="1"/>
</dbReference>
<dbReference type="Gene3D" id="3.40.50.300">
    <property type="entry name" value="P-loop containing nucleotide triphosphate hydrolases"/>
    <property type="match status" value="1"/>
</dbReference>
<comment type="similarity">
    <text evidence="3">Belongs to the TRAFAC class dynamin-like GTPase superfamily. GB1/RHD3 GTPase family.</text>
</comment>
<dbReference type="InterPro" id="IPR030386">
    <property type="entry name" value="G_GB1_RHD3_dom"/>
</dbReference>
<dbReference type="PROSITE" id="PS51717">
    <property type="entry name" value="G_VLIG"/>
    <property type="match status" value="1"/>
</dbReference>
<evidence type="ECO:0008006" key="10">
    <source>
        <dbReference type="Google" id="ProtNLM"/>
    </source>
</evidence>
<dbReference type="EMBL" id="CAJOBC010007910">
    <property type="protein sequence ID" value="CAF3947007.1"/>
    <property type="molecule type" value="Genomic_DNA"/>
</dbReference>
<dbReference type="Gene3D" id="3.90.176.10">
    <property type="entry name" value="Toxin ADP-ribosyltransferase, Chain A, domain 1"/>
    <property type="match status" value="1"/>
</dbReference>
<dbReference type="PROSITE" id="PS51715">
    <property type="entry name" value="G_GB1_RHD3"/>
    <property type="match status" value="1"/>
</dbReference>
<dbReference type="Proteomes" id="UP000681722">
    <property type="component" value="Unassembled WGS sequence"/>
</dbReference>
<dbReference type="InterPro" id="IPR027417">
    <property type="entry name" value="P-loop_NTPase"/>
</dbReference>
<evidence type="ECO:0000313" key="9">
    <source>
        <dbReference type="Proteomes" id="UP000663829"/>
    </source>
</evidence>
<dbReference type="GO" id="GO:0005525">
    <property type="term" value="F:GTP binding"/>
    <property type="evidence" value="ECO:0007669"/>
    <property type="project" value="UniProtKB-KW"/>
</dbReference>
<dbReference type="PANTHER" id="PTHR22796">
    <property type="entry name" value="URG4-RELATED"/>
    <property type="match status" value="1"/>
</dbReference>
<dbReference type="InterPro" id="IPR030383">
    <property type="entry name" value="G_VLIG_dom"/>
</dbReference>
<evidence type="ECO:0000256" key="3">
    <source>
        <dbReference type="PROSITE-ProRule" id="PRU01052"/>
    </source>
</evidence>
<dbReference type="Pfam" id="PF25683">
    <property type="entry name" value="URGCP_GTPase"/>
    <property type="match status" value="1"/>
</dbReference>
<name>A0A814VA38_9BILA</name>
<evidence type="ECO:0000259" key="5">
    <source>
        <dbReference type="PROSITE" id="PS51715"/>
    </source>
</evidence>
<keyword evidence="9" id="KW-1185">Reference proteome</keyword>
<dbReference type="InterPro" id="IPR018123">
    <property type="entry name" value="WWE-dom_subgr"/>
</dbReference>
<dbReference type="InterPro" id="IPR037197">
    <property type="entry name" value="WWE_dom_sf"/>
</dbReference>
<proteinExistence type="inferred from homology"/>
<dbReference type="OrthoDB" id="10030375at2759"/>
<sequence length="1695" mass="196728">MTSPANQARAQWYWKLNSDPWSRNAKEEWTKYSDIESDVEEAFRGKNKTKLAELDNYSINLHDSIQISKLHPNKQRQIKRVLISGYENQGLREQRFSLASALCKTFNDDWGQDAHNFLSQWIEAKKLSDPEIVKQAANGIIIEGKELDQRCRSQYIAHKLIAVENQDREEIYNQPYTLDPLFYTRLNNALREKHSKKGNTLGPFCYILFRSWLKTDTKRTTKLYRAANIDQNMFKWYKEATDQIRCWDAFTSTSRNRQKVQNFGNTLFIIDATLLIEKLPKVAAHTELKNVRLIQKLHVRIFDNIMINKRPVYVTKHQLQSLFNPDDVKYLSDTYSIIAELKQILLKASNEDQTKNFPLYSKFHEYCYLKQQAARATFYNKTVNEIVIMRSNASGTNDKYQFENTNTLTQQQLNKNTKSQQLLINHTGEWGAVFQSFIKILSSSNRLMNLDLLSNELKQKRDTSTNKIDLADNLSVEKVLSTEVLWHNAIVCYKYYNSINDQQLIQQSYCEYIQSGFSFEIIDDDNFYFQFDFLSEVMKNFVQKKLLIISVVGLQNSGKSTLLNYMFGTLFDVHNGRCTRGIYGSFVKSNIQPLNYVMLIDSEGLLGTEKGDPEYDRHLILFCLAVSHLVIVNIAGDLNQALKEMIILCLDSLKELGPNKMPKPMVHFVLNQRPDTNIDNNRKAINNIVEQLNSDNSDKVININAEQFHFLPSAFKTENILNNEKLPLVRMTSGNFIDNTQKLTKRIIQSATLDHKRPIDSYIDPLKWIHNAYTIFDILQRFPDLTYFKDLKEKNLNKQISQRITDLLIKKLSSKYKQQLSESSLNESKSKIEEIFKISFDGIHKECTKYLERIFEDLGPSDLVRKRSTQFLETQILETRNAWRTATYSIFGKKELNLLVRDAERDLIALISKICEEETAKNRINLTEDAYITMYTQMLKKNMHKNFPAKQQKAIYMIYSRYDIFEKNCLLAYKTIVNEVDFIEKISENYPKYSSTNVDSTDYDTDNENQQKRQPMPLSDTIKYIKKKTLVVITSETSIIEADNFAENLGIPYTLEIIDKMIYLHKQQLRDIYLQHHQQSTIIHHGTKTTSSAGVFFNRIRKYFKSAVLIEENLTDDRYKIREYRRKAPNEILDLPTCFDTLFQDVMNEIEDKSSKTNIKHFYPVNINLIQEIVGCVITLFINHFRNSYDIAMARDKLLPETLENKTCGTITTAGVCGTFCNQAKETVDVRYLEQDATSSSVLLQTRRSSSVQTENEERNGFISLKQEYLLLIKETRTYIIPQLHTYVEILNDAVSHSFQNLLPTACDVMVSIQDLYPQLRITISDYYTKTIPHQNDPIAEYYVEIYCGNAGRTYSPVYSKVSGKNDQLAARFTRIFQMINNAIKRPTIYFASANVIVNDYFLKNQKALAYYDKIMEHSTTTLTTGFLKSTVSSENNSVQALDNRYYAELPSVLSSTLFSQGPVIQQESVATNDDQLILTTSSNVCPLSFDSYTSKYVSTNNADTKLATVSEVPIEDAIHVLWIDSEKEQYKSACDELKRYLRYTTYRSTSIGDDNKQRLLTELKNLKNKTKLFLIMSVNVTDFKIILDLMSDFKCISSIYLLSVGYAVGIPTNDKQNAYFGILKLLYPKIRCIFQTKEVLMYQFICELAVYYIHVGDKYKRIEKFNLATAVYQYSDYLLSLVEQEHEDDNKNSM</sequence>
<dbReference type="SUPFAM" id="SSF117839">
    <property type="entry name" value="WWE domain"/>
    <property type="match status" value="1"/>
</dbReference>
<feature type="domain" description="GB1/RHD3-type G" evidence="5">
    <location>
        <begin position="543"/>
        <end position="573"/>
    </location>
</feature>
<dbReference type="Gene3D" id="3.30.720.50">
    <property type="match status" value="1"/>
</dbReference>
<dbReference type="GO" id="GO:0008270">
    <property type="term" value="F:zinc ion binding"/>
    <property type="evidence" value="ECO:0007669"/>
    <property type="project" value="InterPro"/>
</dbReference>
<dbReference type="InterPro" id="IPR004170">
    <property type="entry name" value="WWE_dom"/>
</dbReference>
<gene>
    <name evidence="7" type="ORF">GPM918_LOCUS22784</name>
    <name evidence="8" type="ORF">SRO942_LOCUS22783</name>
</gene>
<reference evidence="7" key="1">
    <citation type="submission" date="2021-02" db="EMBL/GenBank/DDBJ databases">
        <authorList>
            <person name="Nowell W R."/>
        </authorList>
    </citation>
    <scope>NUCLEOTIDE SEQUENCE</scope>
</reference>
<dbReference type="EMBL" id="CAJNOQ010007909">
    <property type="protein sequence ID" value="CAF1182632.1"/>
    <property type="molecule type" value="Genomic_DNA"/>
</dbReference>
<dbReference type="SMART" id="SM00678">
    <property type="entry name" value="WWE"/>
    <property type="match status" value="1"/>
</dbReference>
<evidence type="ECO:0000259" key="6">
    <source>
        <dbReference type="PROSITE" id="PS51717"/>
    </source>
</evidence>
<evidence type="ECO:0000313" key="7">
    <source>
        <dbReference type="EMBL" id="CAF1182632.1"/>
    </source>
</evidence>
<feature type="domain" description="VLIG-type G" evidence="6">
    <location>
        <begin position="543"/>
        <end position="645"/>
    </location>
</feature>
<evidence type="ECO:0000313" key="8">
    <source>
        <dbReference type="EMBL" id="CAF3947007.1"/>
    </source>
</evidence>
<accession>A0A814VA38</accession>
<keyword evidence="1" id="KW-0547">Nucleotide-binding</keyword>
<organism evidence="7 9">
    <name type="scientific">Didymodactylos carnosus</name>
    <dbReference type="NCBI Taxonomy" id="1234261"/>
    <lineage>
        <taxon>Eukaryota</taxon>
        <taxon>Metazoa</taxon>
        <taxon>Spiralia</taxon>
        <taxon>Gnathifera</taxon>
        <taxon>Rotifera</taxon>
        <taxon>Eurotatoria</taxon>
        <taxon>Bdelloidea</taxon>
        <taxon>Philodinida</taxon>
        <taxon>Philodinidae</taxon>
        <taxon>Didymodactylos</taxon>
    </lineage>
</organism>
<evidence type="ECO:0000256" key="2">
    <source>
        <dbReference type="ARBA" id="ARBA00023134"/>
    </source>
</evidence>
<comment type="caution">
    <text evidence="7">The sequence shown here is derived from an EMBL/GenBank/DDBJ whole genome shotgun (WGS) entry which is preliminary data.</text>
</comment>